<dbReference type="RefSeq" id="WP_018915993.1">
    <property type="nucleotide sequence ID" value="NZ_RRZB01000015.1"/>
</dbReference>
<proteinExistence type="inferred from homology"/>
<keyword evidence="17" id="KW-1185">Reference proteome</keyword>
<dbReference type="Proteomes" id="UP001645038">
    <property type="component" value="Unassembled WGS sequence"/>
</dbReference>
<evidence type="ECO:0000256" key="13">
    <source>
        <dbReference type="ARBA" id="ARBA00032593"/>
    </source>
</evidence>
<comment type="subcellular location">
    <subcellularLocation>
        <location evidence="1">Cytoplasm</location>
    </subcellularLocation>
</comment>
<comment type="subunit">
    <text evidence="3">Homodimer.</text>
</comment>
<dbReference type="InterPro" id="IPR036388">
    <property type="entry name" value="WH-like_DNA-bd_sf"/>
</dbReference>
<dbReference type="InterPro" id="IPR022687">
    <property type="entry name" value="HTH_DTXR"/>
</dbReference>
<evidence type="ECO:0000259" key="15">
    <source>
        <dbReference type="PROSITE" id="PS50944"/>
    </source>
</evidence>
<dbReference type="InterPro" id="IPR050536">
    <property type="entry name" value="DtxR_MntR_Metal-Reg"/>
</dbReference>
<dbReference type="CDD" id="cd00090">
    <property type="entry name" value="HTH_ARSR"/>
    <property type="match status" value="1"/>
</dbReference>
<comment type="caution">
    <text evidence="16">The sequence shown here is derived from an EMBL/GenBank/DDBJ whole genome shotgun (WGS) entry which is preliminary data.</text>
</comment>
<sequence>MSDNDQSLPNAAASMSNSNCGDALPPVGQHTRQYETVRNAHETELIEDYVELIGDLIRHRGEARAADIANRMGVSQATVSKMIRRLNELGLVTSKPYRSLFLTEEGQKMAEISRTRHDIVLHFLRALGVNDNTARIDAEGMEHHVSDETLTIMQRFIDQHAKR</sequence>
<evidence type="ECO:0000313" key="17">
    <source>
        <dbReference type="Proteomes" id="UP001645038"/>
    </source>
</evidence>
<dbReference type="PANTHER" id="PTHR33238:SF11">
    <property type="entry name" value="TRANSCRIPTIONAL REGULATOR MNTR"/>
    <property type="match status" value="1"/>
</dbReference>
<evidence type="ECO:0000256" key="8">
    <source>
        <dbReference type="ARBA" id="ARBA00023125"/>
    </source>
</evidence>
<evidence type="ECO:0000256" key="14">
    <source>
        <dbReference type="SAM" id="MobiDB-lite"/>
    </source>
</evidence>
<dbReference type="PANTHER" id="PTHR33238">
    <property type="entry name" value="IRON (METAL) DEPENDENT REPRESSOR, DTXR FAMILY"/>
    <property type="match status" value="1"/>
</dbReference>
<dbReference type="InterPro" id="IPR001367">
    <property type="entry name" value="Fe_dep_repressor"/>
</dbReference>
<dbReference type="Pfam" id="PF02742">
    <property type="entry name" value="Fe_dep_repr_C"/>
    <property type="match status" value="1"/>
</dbReference>
<evidence type="ECO:0000313" key="16">
    <source>
        <dbReference type="EMBL" id="MBE0463392.1"/>
    </source>
</evidence>
<name>A0ABR9FXN9_9GAMM</name>
<comment type="similarity">
    <text evidence="2">Belongs to the DtxR/MntR family.</text>
</comment>
<feature type="compositionally biased region" description="Polar residues" evidence="14">
    <location>
        <begin position="1"/>
        <end position="20"/>
    </location>
</feature>
<dbReference type="InterPro" id="IPR011991">
    <property type="entry name" value="ArsR-like_HTH"/>
</dbReference>
<dbReference type="Pfam" id="PF01325">
    <property type="entry name" value="Fe_dep_repress"/>
    <property type="match status" value="1"/>
</dbReference>
<dbReference type="InterPro" id="IPR036421">
    <property type="entry name" value="Fe_dep_repressor_sf"/>
</dbReference>
<keyword evidence="8" id="KW-0238">DNA-binding</keyword>
<dbReference type="InterPro" id="IPR022689">
    <property type="entry name" value="Iron_dep_repressor"/>
</dbReference>
<keyword evidence="7" id="KW-0805">Transcription regulation</keyword>
<dbReference type="SUPFAM" id="SSF46785">
    <property type="entry name" value="Winged helix' DNA-binding domain"/>
    <property type="match status" value="1"/>
</dbReference>
<dbReference type="Gene3D" id="1.10.10.10">
    <property type="entry name" value="Winged helix-like DNA-binding domain superfamily/Winged helix DNA-binding domain"/>
    <property type="match status" value="1"/>
</dbReference>
<dbReference type="Gene3D" id="1.10.60.10">
    <property type="entry name" value="Iron dependent repressor, metal binding and dimerisation domain"/>
    <property type="match status" value="1"/>
</dbReference>
<keyword evidence="9" id="KW-0010">Activator</keyword>
<evidence type="ECO:0000256" key="5">
    <source>
        <dbReference type="ARBA" id="ARBA00022490"/>
    </source>
</evidence>
<dbReference type="InterPro" id="IPR036390">
    <property type="entry name" value="WH_DNA-bd_sf"/>
</dbReference>
<evidence type="ECO:0000256" key="12">
    <source>
        <dbReference type="ARBA" id="ARBA00025185"/>
    </source>
</evidence>
<evidence type="ECO:0000256" key="3">
    <source>
        <dbReference type="ARBA" id="ARBA00011738"/>
    </source>
</evidence>
<keyword evidence="10" id="KW-0804">Transcription</keyword>
<protein>
    <recommendedName>
        <fullName evidence="4">Transcriptional regulator MntR</fullName>
    </recommendedName>
    <alternativeName>
        <fullName evidence="13">Manganese transport regulator</fullName>
    </alternativeName>
</protein>
<evidence type="ECO:0000256" key="7">
    <source>
        <dbReference type="ARBA" id="ARBA00023015"/>
    </source>
</evidence>
<evidence type="ECO:0000256" key="2">
    <source>
        <dbReference type="ARBA" id="ARBA00007871"/>
    </source>
</evidence>
<accession>A0ABR9FXN9</accession>
<dbReference type="PROSITE" id="PS50944">
    <property type="entry name" value="HTH_DTXR"/>
    <property type="match status" value="1"/>
</dbReference>
<comment type="function">
    <text evidence="12">In the presence of manganese, represses expression of mntH and mntS. Up-regulates expression of mntP.</text>
</comment>
<organism evidence="16 17">
    <name type="scientific">Halomonas colorata</name>
    <dbReference type="NCBI Taxonomy" id="2742615"/>
    <lineage>
        <taxon>Bacteria</taxon>
        <taxon>Pseudomonadati</taxon>
        <taxon>Pseudomonadota</taxon>
        <taxon>Gammaproteobacteria</taxon>
        <taxon>Oceanospirillales</taxon>
        <taxon>Halomonadaceae</taxon>
        <taxon>Halomonas</taxon>
    </lineage>
</organism>
<evidence type="ECO:0000256" key="11">
    <source>
        <dbReference type="ARBA" id="ARBA00023211"/>
    </source>
</evidence>
<dbReference type="NCBIfam" id="NF008273">
    <property type="entry name" value="PRK11050.1"/>
    <property type="match status" value="1"/>
</dbReference>
<reference evidence="16 17" key="1">
    <citation type="submission" date="2020-07" db="EMBL/GenBank/DDBJ databases">
        <title>Halophilic bacteria isolated from french cheeses.</title>
        <authorList>
            <person name="Kothe C.I."/>
            <person name="Farah-Kraiem B."/>
            <person name="Renault P."/>
            <person name="Dridi B."/>
        </authorList>
    </citation>
    <scope>NUCLEOTIDE SEQUENCE [LARGE SCALE GENOMIC DNA]</scope>
    <source>
        <strain evidence="16 17">FME20</strain>
    </source>
</reference>
<evidence type="ECO:0000256" key="4">
    <source>
        <dbReference type="ARBA" id="ARBA00022386"/>
    </source>
</evidence>
<evidence type="ECO:0000256" key="1">
    <source>
        <dbReference type="ARBA" id="ARBA00004496"/>
    </source>
</evidence>
<dbReference type="SMART" id="SM00529">
    <property type="entry name" value="HTH_DTXR"/>
    <property type="match status" value="1"/>
</dbReference>
<evidence type="ECO:0000256" key="9">
    <source>
        <dbReference type="ARBA" id="ARBA00023159"/>
    </source>
</evidence>
<evidence type="ECO:0000256" key="6">
    <source>
        <dbReference type="ARBA" id="ARBA00022491"/>
    </source>
</evidence>
<feature type="domain" description="HTH dtxR-type" evidence="15">
    <location>
        <begin position="43"/>
        <end position="103"/>
    </location>
</feature>
<evidence type="ECO:0000256" key="10">
    <source>
        <dbReference type="ARBA" id="ARBA00023163"/>
    </source>
</evidence>
<dbReference type="EMBL" id="RRZB01000015">
    <property type="protein sequence ID" value="MBE0463392.1"/>
    <property type="molecule type" value="Genomic_DNA"/>
</dbReference>
<keyword evidence="6" id="KW-0678">Repressor</keyword>
<keyword evidence="11" id="KW-0464">Manganese</keyword>
<keyword evidence="5" id="KW-0963">Cytoplasm</keyword>
<feature type="region of interest" description="Disordered" evidence="14">
    <location>
        <begin position="1"/>
        <end position="22"/>
    </location>
</feature>
<gene>
    <name evidence="16" type="primary">mntR</name>
    <name evidence="16" type="ORF">EI547_07965</name>
</gene>